<keyword evidence="2" id="KW-1185">Reference proteome</keyword>
<name>A0A0K1PKT4_9BACT</name>
<proteinExistence type="predicted"/>
<protein>
    <submittedName>
        <fullName evidence="1">Uncharacterized protein</fullName>
    </submittedName>
</protein>
<dbReference type="EMBL" id="CP012333">
    <property type="protein sequence ID" value="AKU94140.1"/>
    <property type="molecule type" value="Genomic_DNA"/>
</dbReference>
<accession>A0A0K1PKT4</accession>
<organism evidence="1 2">
    <name type="scientific">Labilithrix luteola</name>
    <dbReference type="NCBI Taxonomy" id="1391654"/>
    <lineage>
        <taxon>Bacteria</taxon>
        <taxon>Pseudomonadati</taxon>
        <taxon>Myxococcota</taxon>
        <taxon>Polyangia</taxon>
        <taxon>Polyangiales</taxon>
        <taxon>Labilitrichaceae</taxon>
        <taxon>Labilithrix</taxon>
    </lineage>
</organism>
<reference evidence="1 2" key="1">
    <citation type="submission" date="2015-08" db="EMBL/GenBank/DDBJ databases">
        <authorList>
            <person name="Babu N.S."/>
            <person name="Beckwith C.J."/>
            <person name="Beseler K.G."/>
            <person name="Brison A."/>
            <person name="Carone J.V."/>
            <person name="Caskin T.P."/>
            <person name="Diamond M."/>
            <person name="Durham M.E."/>
            <person name="Foxe J.M."/>
            <person name="Go M."/>
            <person name="Henderson B.A."/>
            <person name="Jones I.B."/>
            <person name="McGettigan J.A."/>
            <person name="Micheletti S.J."/>
            <person name="Nasrallah M.E."/>
            <person name="Ortiz D."/>
            <person name="Piller C.R."/>
            <person name="Privatt S.R."/>
            <person name="Schneider S.L."/>
            <person name="Sharp S."/>
            <person name="Smith T.C."/>
            <person name="Stanton J.D."/>
            <person name="Ullery H.E."/>
            <person name="Wilson R.J."/>
            <person name="Serrano M.G."/>
            <person name="Buck G."/>
            <person name="Lee V."/>
            <person name="Wang Y."/>
            <person name="Carvalho R."/>
            <person name="Voegtly L."/>
            <person name="Shi R."/>
            <person name="Duckworth R."/>
            <person name="Johnson A."/>
            <person name="Loviza R."/>
            <person name="Walstead R."/>
            <person name="Shah Z."/>
            <person name="Kiflezghi M."/>
            <person name="Wade K."/>
            <person name="Ball S.L."/>
            <person name="Bradley K.W."/>
            <person name="Asai D.J."/>
            <person name="Bowman C.A."/>
            <person name="Russell D.A."/>
            <person name="Pope W.H."/>
            <person name="Jacobs-Sera D."/>
            <person name="Hendrix R.W."/>
            <person name="Hatfull G.F."/>
        </authorList>
    </citation>
    <scope>NUCLEOTIDE SEQUENCE [LARGE SCALE GENOMIC DNA]</scope>
    <source>
        <strain evidence="1 2">DSM 27648</strain>
    </source>
</reference>
<evidence type="ECO:0000313" key="1">
    <source>
        <dbReference type="EMBL" id="AKU94140.1"/>
    </source>
</evidence>
<sequence length="45" mass="4806">MRGGGRLGRAYCAWIEGSPGGGRYVIVETALRLLVTGIDSGRRAR</sequence>
<gene>
    <name evidence="1" type="ORF">AKJ09_00804</name>
</gene>
<dbReference type="KEGG" id="llu:AKJ09_00804"/>
<dbReference type="AlphaFoldDB" id="A0A0K1PKT4"/>
<evidence type="ECO:0000313" key="2">
    <source>
        <dbReference type="Proteomes" id="UP000064967"/>
    </source>
</evidence>
<dbReference type="Proteomes" id="UP000064967">
    <property type="component" value="Chromosome"/>
</dbReference>